<reference evidence="14 15" key="1">
    <citation type="submission" date="2025-04" db="UniProtKB">
        <authorList>
            <consortium name="RefSeq"/>
        </authorList>
    </citation>
    <scope>IDENTIFICATION</scope>
</reference>
<proteinExistence type="inferred from homology"/>
<evidence type="ECO:0000256" key="9">
    <source>
        <dbReference type="PIRSR" id="PIRSR600542-1"/>
    </source>
</evidence>
<dbReference type="GeneID" id="105895983"/>
<dbReference type="SUPFAM" id="SSF52777">
    <property type="entry name" value="CoA-dependent acyltransferases"/>
    <property type="match status" value="2"/>
</dbReference>
<dbReference type="EC" id="2.3.1.6" evidence="6"/>
<evidence type="ECO:0000256" key="11">
    <source>
        <dbReference type="SAM" id="MobiDB-lite"/>
    </source>
</evidence>
<dbReference type="Gene3D" id="3.30.559.10">
    <property type="entry name" value="Chloramphenicol acetyltransferase-like domain"/>
    <property type="match status" value="1"/>
</dbReference>
<evidence type="ECO:0000256" key="4">
    <source>
        <dbReference type="ARBA" id="ARBA00023315"/>
    </source>
</evidence>
<evidence type="ECO:0000256" key="1">
    <source>
        <dbReference type="ARBA" id="ARBA00005232"/>
    </source>
</evidence>
<dbReference type="FunFam" id="3.30.559.70:FF:000004">
    <property type="entry name" value="Choline O-acetyltransferase"/>
    <property type="match status" value="1"/>
</dbReference>
<evidence type="ECO:0000256" key="7">
    <source>
        <dbReference type="ARBA" id="ARBA00040495"/>
    </source>
</evidence>
<comment type="function">
    <text evidence="5">Catalyzes the reversible synthesis of acetylcholine (ACh) from acetyl CoA and choline at cholinergic synapses.</text>
</comment>
<dbReference type="RefSeq" id="XP_031417269.1">
    <property type="nucleotide sequence ID" value="XM_031561409.2"/>
</dbReference>
<dbReference type="GO" id="GO:0004102">
    <property type="term" value="F:choline O-acetyltransferase activity"/>
    <property type="evidence" value="ECO:0007669"/>
    <property type="project" value="UniProtKB-EC"/>
</dbReference>
<feature type="region of interest" description="Disordered" evidence="11">
    <location>
        <begin position="623"/>
        <end position="649"/>
    </location>
</feature>
<dbReference type="PROSITE" id="PS00440">
    <property type="entry name" value="ACYLTRANSF_C_2"/>
    <property type="match status" value="1"/>
</dbReference>
<dbReference type="InterPro" id="IPR039551">
    <property type="entry name" value="Cho/carn_acyl_trans"/>
</dbReference>
<dbReference type="Pfam" id="PF00755">
    <property type="entry name" value="Carn_acyltransf"/>
    <property type="match status" value="1"/>
</dbReference>
<evidence type="ECO:0000313" key="13">
    <source>
        <dbReference type="Proteomes" id="UP000515152"/>
    </source>
</evidence>
<evidence type="ECO:0000256" key="8">
    <source>
        <dbReference type="ARBA" id="ARBA00048143"/>
    </source>
</evidence>
<keyword evidence="13" id="KW-1185">Reference proteome</keyword>
<sequence length="649" mass="72402">MPILEKQPPQGRKALPKVPVPPLHQTLDMYMRCMRHLVPDQKFRDTQDIVEKFGKAGGIGEMLQRKLQERSDRTENWVYDYWLREMYLNNRLALPVNSSPVMVLSKQPFKDRKDSHRYAARLIAGVLEYKAMLDAGSLPVELARGQLSPGVQWDPLCMEQYSRIFSCYRRPGPKQDTLLDHKTSARAQSEYIIVACKNQFFVLDVAMKSRKLSETELLTQLTRISKMAENAEERLPAMGLLTSDGRTEWAQARDILMKDATNRETLDAIERCVCVVCLDEPCGVEATDSNRAKLILHGGGHDKNGANRWYDKPMQFIVGADGVCGVVCEHSPFEGIVLVQCTEYLVKYITESSSEPGAPASVSDLPLPRRLQWKCSPQIQGLLASSADSLQRLVRNLDMDVHTFNSYGKEFIKKQRMSPDAFIQVALQLAFYKCNAREVPTYESASIRRFQQGRVDNIRSATPEALAFVRSMTDELGLHTDSVRMSRLRDAIKAQTDFTVLAITGNGIDNHLLGLREIAQELGMDRPEIFKDETFLLSNQFILSTSQVPATLDMFCCYGPVVANGYGACYNPQADNILFCVSSFRESTETSSAVFTRALDHSLLVMADLCSKNATTSAANVATGPATASPARSAKLSKAAPRGTPTKGK</sequence>
<protein>
    <recommendedName>
        <fullName evidence="7">Choline O-acetyltransferase</fullName>
        <ecNumber evidence="6">2.3.1.6</ecNumber>
    </recommendedName>
</protein>
<evidence type="ECO:0000256" key="2">
    <source>
        <dbReference type="ARBA" id="ARBA00022679"/>
    </source>
</evidence>
<dbReference type="FunFam" id="3.30.559.10:FF:000001">
    <property type="entry name" value="Carnitine O-acetyltransferase"/>
    <property type="match status" value="1"/>
</dbReference>
<feature type="active site" description="Proton acceptor" evidence="9">
    <location>
        <position position="330"/>
    </location>
</feature>
<evidence type="ECO:0000313" key="14">
    <source>
        <dbReference type="RefSeq" id="XP_012678149.1"/>
    </source>
</evidence>
<dbReference type="AlphaFoldDB" id="A0A6P8EY43"/>
<dbReference type="GO" id="GO:0043005">
    <property type="term" value="C:neuron projection"/>
    <property type="evidence" value="ECO:0007669"/>
    <property type="project" value="TreeGrafter"/>
</dbReference>
<feature type="domain" description="Choline/carnitine acyltransferase" evidence="12">
    <location>
        <begin position="18"/>
        <end position="600"/>
    </location>
</feature>
<keyword evidence="3" id="KW-0530">Neurotransmitter biosynthesis</keyword>
<dbReference type="PROSITE" id="PS00439">
    <property type="entry name" value="ACYLTRANSF_C_1"/>
    <property type="match status" value="1"/>
</dbReference>
<dbReference type="Proteomes" id="UP000515152">
    <property type="component" value="Chromosome 23"/>
</dbReference>
<dbReference type="Gene3D" id="3.30.559.70">
    <property type="entry name" value="Choline/Carnitine o-acyltransferase, domain 2"/>
    <property type="match status" value="1"/>
</dbReference>
<gene>
    <name evidence="14 15" type="primary">LOC105895983</name>
</gene>
<organism evidence="13 15">
    <name type="scientific">Clupea harengus</name>
    <name type="common">Atlantic herring</name>
    <dbReference type="NCBI Taxonomy" id="7950"/>
    <lineage>
        <taxon>Eukaryota</taxon>
        <taxon>Metazoa</taxon>
        <taxon>Chordata</taxon>
        <taxon>Craniata</taxon>
        <taxon>Vertebrata</taxon>
        <taxon>Euteleostomi</taxon>
        <taxon>Actinopterygii</taxon>
        <taxon>Neopterygii</taxon>
        <taxon>Teleostei</taxon>
        <taxon>Clupei</taxon>
        <taxon>Clupeiformes</taxon>
        <taxon>Clupeoidei</taxon>
        <taxon>Clupeidae</taxon>
        <taxon>Clupea</taxon>
    </lineage>
</organism>
<evidence type="ECO:0000259" key="12">
    <source>
        <dbReference type="Pfam" id="PF00755"/>
    </source>
</evidence>
<dbReference type="InterPro" id="IPR000542">
    <property type="entry name" value="Carn_acyl_trans"/>
</dbReference>
<evidence type="ECO:0000256" key="3">
    <source>
        <dbReference type="ARBA" id="ARBA00022979"/>
    </source>
</evidence>
<name>A0A6P8EY43_CLUHA</name>
<dbReference type="InterPro" id="IPR042231">
    <property type="entry name" value="Cho/carn_acyl_trans_2"/>
</dbReference>
<accession>A0A6P8EY43</accession>
<comment type="catalytic activity">
    <reaction evidence="8">
        <text>choline + acetyl-CoA = acetylcholine + CoA</text>
        <dbReference type="Rhea" id="RHEA:18821"/>
        <dbReference type="ChEBI" id="CHEBI:15354"/>
        <dbReference type="ChEBI" id="CHEBI:15355"/>
        <dbReference type="ChEBI" id="CHEBI:57287"/>
        <dbReference type="ChEBI" id="CHEBI:57288"/>
        <dbReference type="EC" id="2.3.1.6"/>
    </reaction>
</comment>
<evidence type="ECO:0000256" key="10">
    <source>
        <dbReference type="RuleBase" id="RU003801"/>
    </source>
</evidence>
<keyword evidence="2 10" id="KW-0808">Transferase</keyword>
<dbReference type="OrthoDB" id="240216at2759"/>
<dbReference type="PANTHER" id="PTHR22589">
    <property type="entry name" value="CARNITINE O-ACYLTRANSFERASE"/>
    <property type="match status" value="1"/>
</dbReference>
<dbReference type="RefSeq" id="XP_012678149.1">
    <property type="nucleotide sequence ID" value="XM_012822695.3"/>
</dbReference>
<comment type="similarity">
    <text evidence="1 10">Belongs to the carnitine/choline acetyltransferase family.</text>
</comment>
<dbReference type="GO" id="GO:0005737">
    <property type="term" value="C:cytoplasm"/>
    <property type="evidence" value="ECO:0007669"/>
    <property type="project" value="TreeGrafter"/>
</dbReference>
<keyword evidence="4 10" id="KW-0012">Acyltransferase</keyword>
<dbReference type="GO" id="GO:0045202">
    <property type="term" value="C:synapse"/>
    <property type="evidence" value="ECO:0007669"/>
    <property type="project" value="GOC"/>
</dbReference>
<dbReference type="InterPro" id="IPR023213">
    <property type="entry name" value="CAT-like_dom_sf"/>
</dbReference>
<dbReference type="GO" id="GO:0008292">
    <property type="term" value="P:acetylcholine biosynthetic process"/>
    <property type="evidence" value="ECO:0007669"/>
    <property type="project" value="TreeGrafter"/>
</dbReference>
<dbReference type="KEGG" id="char:105895983"/>
<evidence type="ECO:0000313" key="15">
    <source>
        <dbReference type="RefSeq" id="XP_031417269.1"/>
    </source>
</evidence>
<dbReference type="PANTHER" id="PTHR22589:SF14">
    <property type="entry name" value="CHOLINE O-ACETYLTRANSFERASE"/>
    <property type="match status" value="1"/>
</dbReference>
<dbReference type="GO" id="GO:0007274">
    <property type="term" value="P:neuromuscular synaptic transmission"/>
    <property type="evidence" value="ECO:0007669"/>
    <property type="project" value="TreeGrafter"/>
</dbReference>
<evidence type="ECO:0000256" key="5">
    <source>
        <dbReference type="ARBA" id="ARBA00037088"/>
    </source>
</evidence>
<evidence type="ECO:0000256" key="6">
    <source>
        <dbReference type="ARBA" id="ARBA00039091"/>
    </source>
</evidence>